<accession>N4TRV8</accession>
<organism evidence="2 3">
    <name type="scientific">Fusarium oxysporum f. sp. cubense (strain race 1)</name>
    <name type="common">Panama disease fungus</name>
    <dbReference type="NCBI Taxonomy" id="1229664"/>
    <lineage>
        <taxon>Eukaryota</taxon>
        <taxon>Fungi</taxon>
        <taxon>Dikarya</taxon>
        <taxon>Ascomycota</taxon>
        <taxon>Pezizomycotina</taxon>
        <taxon>Sordariomycetes</taxon>
        <taxon>Hypocreomycetidae</taxon>
        <taxon>Hypocreales</taxon>
        <taxon>Nectriaceae</taxon>
        <taxon>Fusarium</taxon>
        <taxon>Fusarium oxysporum species complex</taxon>
    </lineage>
</organism>
<reference evidence="3" key="1">
    <citation type="submission" date="2012-09" db="EMBL/GenBank/DDBJ databases">
        <title>Genome sequencing and comparative transcriptomics of race 1 and race 4 of banana pathogen: Fusarium oxysporum f. sp. cubense.</title>
        <authorList>
            <person name="Fang X."/>
            <person name="Huang J."/>
        </authorList>
    </citation>
    <scope>NUCLEOTIDE SEQUENCE [LARGE SCALE GENOMIC DNA]</scope>
    <source>
        <strain evidence="3">race 1</strain>
    </source>
</reference>
<dbReference type="STRING" id="1229664.N4TRV8"/>
<dbReference type="VEuPathDB" id="FungiDB:FOC1_g10006914"/>
<gene>
    <name evidence="2" type="ORF">FOC1_g10006914</name>
</gene>
<feature type="compositionally biased region" description="Basic and acidic residues" evidence="1">
    <location>
        <begin position="57"/>
        <end position="77"/>
    </location>
</feature>
<protein>
    <submittedName>
        <fullName evidence="2">Uncharacterized protein</fullName>
    </submittedName>
</protein>
<evidence type="ECO:0000256" key="1">
    <source>
        <dbReference type="SAM" id="MobiDB-lite"/>
    </source>
</evidence>
<reference evidence="3" key="2">
    <citation type="journal article" date="2014" name="PLoS ONE">
        <title>Genome and Transcriptome Analysis of the Fungal Pathogen Fusarium oxysporum f. sp. cubense Causing Banana Vascular Wilt Disease.</title>
        <authorList>
            <person name="Guo L."/>
            <person name="Han L."/>
            <person name="Yang L."/>
            <person name="Zeng H."/>
            <person name="Fan D."/>
            <person name="Zhu Y."/>
            <person name="Feng Y."/>
            <person name="Wang G."/>
            <person name="Peng C."/>
            <person name="Jiang X."/>
            <person name="Zhou D."/>
            <person name="Ni P."/>
            <person name="Liang C."/>
            <person name="Liu L."/>
            <person name="Wang J."/>
            <person name="Mao C."/>
            <person name="Fang X."/>
            <person name="Peng M."/>
            <person name="Huang J."/>
        </authorList>
    </citation>
    <scope>NUCLEOTIDE SEQUENCE [LARGE SCALE GENOMIC DNA]</scope>
    <source>
        <strain evidence="3">race 1</strain>
    </source>
</reference>
<dbReference type="HOGENOM" id="CLU_1038430_0_0_1"/>
<evidence type="ECO:0000313" key="2">
    <source>
        <dbReference type="EMBL" id="ENH65529.1"/>
    </source>
</evidence>
<proteinExistence type="predicted"/>
<sequence>MADITSMSVEEIQEELTVQKVVLESLSEATYDGAEDMRQEAHSEIVRLKKLLQSLKLKKEPGTTTGESRHHVPEDRVLGSSTLEDGEPEASKAMQSPSRHGAWRLPDLKRGADSARLSFHDNHAKTRRISPEENTFSTTLAYGNADDHVDFIDLTGQPALSTTLDDTDDDLFRIPGAYDARWDDSSGAGPAFNIPQRRMVPQYIPMATSPNHNAIKDDPDLIFAGSVTRQIPSPSGRPILASGMNYPDLSRRHPAHLVLRQIHQNSPI</sequence>
<dbReference type="EMBL" id="KB730492">
    <property type="protein sequence ID" value="ENH65529.1"/>
    <property type="molecule type" value="Genomic_DNA"/>
</dbReference>
<evidence type="ECO:0000313" key="3">
    <source>
        <dbReference type="Proteomes" id="UP000016928"/>
    </source>
</evidence>
<dbReference type="AlphaFoldDB" id="N4TRV8"/>
<feature type="region of interest" description="Disordered" evidence="1">
    <location>
        <begin position="56"/>
        <end position="105"/>
    </location>
</feature>
<dbReference type="Proteomes" id="UP000016928">
    <property type="component" value="Unassembled WGS sequence"/>
</dbReference>
<name>N4TRV8_FUSC1</name>